<evidence type="ECO:0000313" key="3">
    <source>
        <dbReference type="Proteomes" id="UP001374535"/>
    </source>
</evidence>
<evidence type="ECO:0000256" key="1">
    <source>
        <dbReference type="SAM" id="MobiDB-lite"/>
    </source>
</evidence>
<proteinExistence type="predicted"/>
<sequence length="104" mass="12452">WKQDVGPSNRQPPYQHQQQNPFVHERINKLEDTLEKFMHASMTNQKNTELQSEILKHRWDSWLNNYQINRQVIFQPTPKLIPKSIVIQLLPALVKLWEEGLEII</sequence>
<accession>A0AAQ3RQR7</accession>
<keyword evidence="3" id="KW-1185">Reference proteome</keyword>
<reference evidence="2 3" key="1">
    <citation type="journal article" date="2023" name="Life. Sci Alliance">
        <title>Evolutionary insights into 3D genome organization and epigenetic landscape of Vigna mungo.</title>
        <authorList>
            <person name="Junaid A."/>
            <person name="Singh B."/>
            <person name="Bhatia S."/>
        </authorList>
    </citation>
    <scope>NUCLEOTIDE SEQUENCE [LARGE SCALE GENOMIC DNA]</scope>
    <source>
        <strain evidence="2">Urdbean</strain>
    </source>
</reference>
<feature type="region of interest" description="Disordered" evidence="1">
    <location>
        <begin position="1"/>
        <end position="22"/>
    </location>
</feature>
<gene>
    <name evidence="2" type="ORF">V8G54_022564</name>
</gene>
<organism evidence="2 3">
    <name type="scientific">Vigna mungo</name>
    <name type="common">Black gram</name>
    <name type="synonym">Phaseolus mungo</name>
    <dbReference type="NCBI Taxonomy" id="3915"/>
    <lineage>
        <taxon>Eukaryota</taxon>
        <taxon>Viridiplantae</taxon>
        <taxon>Streptophyta</taxon>
        <taxon>Embryophyta</taxon>
        <taxon>Tracheophyta</taxon>
        <taxon>Spermatophyta</taxon>
        <taxon>Magnoliopsida</taxon>
        <taxon>eudicotyledons</taxon>
        <taxon>Gunneridae</taxon>
        <taxon>Pentapetalae</taxon>
        <taxon>rosids</taxon>
        <taxon>fabids</taxon>
        <taxon>Fabales</taxon>
        <taxon>Fabaceae</taxon>
        <taxon>Papilionoideae</taxon>
        <taxon>50 kb inversion clade</taxon>
        <taxon>NPAAA clade</taxon>
        <taxon>indigoferoid/millettioid clade</taxon>
        <taxon>Phaseoleae</taxon>
        <taxon>Vigna</taxon>
    </lineage>
</organism>
<feature type="compositionally biased region" description="Polar residues" evidence="1">
    <location>
        <begin position="1"/>
        <end position="21"/>
    </location>
</feature>
<name>A0AAQ3RQR7_VIGMU</name>
<protein>
    <submittedName>
        <fullName evidence="2">Uncharacterized protein</fullName>
    </submittedName>
</protein>
<feature type="non-terminal residue" evidence="2">
    <location>
        <position position="1"/>
    </location>
</feature>
<dbReference type="Proteomes" id="UP001374535">
    <property type="component" value="Chromosome 7"/>
</dbReference>
<dbReference type="AlphaFoldDB" id="A0AAQ3RQR7"/>
<dbReference type="EMBL" id="CP144694">
    <property type="protein sequence ID" value="WVZ01758.1"/>
    <property type="molecule type" value="Genomic_DNA"/>
</dbReference>
<evidence type="ECO:0000313" key="2">
    <source>
        <dbReference type="EMBL" id="WVZ01758.1"/>
    </source>
</evidence>